<feature type="domain" description="N-acetyltransferase" evidence="7">
    <location>
        <begin position="356"/>
        <end position="417"/>
    </location>
</feature>
<feature type="compositionally biased region" description="Low complexity" evidence="6">
    <location>
        <begin position="53"/>
        <end position="83"/>
    </location>
</feature>
<feature type="compositionally biased region" description="Low complexity" evidence="6">
    <location>
        <begin position="18"/>
        <end position="33"/>
    </location>
</feature>
<feature type="compositionally biased region" description="Low complexity" evidence="6">
    <location>
        <begin position="822"/>
        <end position="832"/>
    </location>
</feature>
<feature type="compositionally biased region" description="Polar residues" evidence="6">
    <location>
        <begin position="596"/>
        <end position="629"/>
    </location>
</feature>
<feature type="region of interest" description="Disordered" evidence="6">
    <location>
        <begin position="779"/>
        <end position="838"/>
    </location>
</feature>
<feature type="compositionally biased region" description="Acidic residues" evidence="6">
    <location>
        <begin position="467"/>
        <end position="482"/>
    </location>
</feature>
<dbReference type="GO" id="GO:0007264">
    <property type="term" value="P:small GTPase-mediated signal transduction"/>
    <property type="evidence" value="ECO:0007669"/>
    <property type="project" value="InterPro"/>
</dbReference>
<dbReference type="Pfam" id="PF00583">
    <property type="entry name" value="Acetyltransf_1"/>
    <property type="match status" value="1"/>
</dbReference>
<feature type="region of interest" description="Disordered" evidence="6">
    <location>
        <begin position="866"/>
        <end position="900"/>
    </location>
</feature>
<comment type="caution">
    <text evidence="8">The sequence shown here is derived from an EMBL/GenBank/DDBJ whole genome shotgun (WGS) entry which is preliminary data.</text>
</comment>
<dbReference type="InterPro" id="IPR011323">
    <property type="entry name" value="Mss4/transl-control_tumour"/>
</dbReference>
<dbReference type="Pfam" id="PF04421">
    <property type="entry name" value="Mss4"/>
    <property type="match status" value="1"/>
</dbReference>
<feature type="compositionally biased region" description="Low complexity" evidence="6">
    <location>
        <begin position="578"/>
        <end position="595"/>
    </location>
</feature>
<dbReference type="SUPFAM" id="SSF55729">
    <property type="entry name" value="Acyl-CoA N-acyltransferases (Nat)"/>
    <property type="match status" value="1"/>
</dbReference>
<protein>
    <recommendedName>
        <fullName evidence="7">N-acetyltransferase domain-containing protein</fullName>
    </recommendedName>
</protein>
<evidence type="ECO:0000256" key="6">
    <source>
        <dbReference type="SAM" id="MobiDB-lite"/>
    </source>
</evidence>
<dbReference type="Proteomes" id="UP001176521">
    <property type="component" value="Unassembled WGS sequence"/>
</dbReference>
<dbReference type="InterPro" id="IPR016181">
    <property type="entry name" value="Acyl_CoA_acyltransferase"/>
</dbReference>
<keyword evidence="1" id="KW-0813">Transport</keyword>
<dbReference type="InterPro" id="IPR000182">
    <property type="entry name" value="GNAT_dom"/>
</dbReference>
<dbReference type="PROSITE" id="PS51796">
    <property type="entry name" value="MSS4"/>
    <property type="match status" value="1"/>
</dbReference>
<feature type="compositionally biased region" description="Basic and acidic residues" evidence="6">
    <location>
        <begin position="483"/>
        <end position="494"/>
    </location>
</feature>
<dbReference type="GO" id="GO:0004059">
    <property type="term" value="F:aralkylamine N-acetyltransferase activity"/>
    <property type="evidence" value="ECO:0007669"/>
    <property type="project" value="TreeGrafter"/>
</dbReference>
<feature type="compositionally biased region" description="Pro residues" evidence="6">
    <location>
        <begin position="789"/>
        <end position="804"/>
    </location>
</feature>
<feature type="compositionally biased region" description="Basic and acidic residues" evidence="6">
    <location>
        <begin position="321"/>
        <end position="331"/>
    </location>
</feature>
<evidence type="ECO:0000256" key="1">
    <source>
        <dbReference type="ARBA" id="ARBA00022448"/>
    </source>
</evidence>
<evidence type="ECO:0000256" key="3">
    <source>
        <dbReference type="ARBA" id="ARBA00022679"/>
    </source>
</evidence>
<feature type="region of interest" description="Disordered" evidence="6">
    <location>
        <begin position="1"/>
        <end position="83"/>
    </location>
</feature>
<feature type="compositionally biased region" description="Pro residues" evidence="6">
    <location>
        <begin position="1"/>
        <end position="11"/>
    </location>
</feature>
<dbReference type="CDD" id="cd04301">
    <property type="entry name" value="NAT_SF"/>
    <property type="match status" value="1"/>
</dbReference>
<feature type="region of interest" description="Disordered" evidence="6">
    <location>
        <begin position="672"/>
        <end position="711"/>
    </location>
</feature>
<feature type="compositionally biased region" description="Polar residues" evidence="6">
    <location>
        <begin position="137"/>
        <end position="154"/>
    </location>
</feature>
<feature type="compositionally biased region" description="Acidic residues" evidence="6">
    <location>
        <begin position="550"/>
        <end position="565"/>
    </location>
</feature>
<accession>A0AAN6JPX5</accession>
<keyword evidence="5" id="KW-0012">Acyltransferase</keyword>
<reference evidence="8" key="1">
    <citation type="journal article" date="2023" name="PhytoFront">
        <title>Draft Genome Resources of Seven Strains of Tilletia horrida, Causal Agent of Kernel Smut of Rice.</title>
        <authorList>
            <person name="Khanal S."/>
            <person name="Antony Babu S."/>
            <person name="Zhou X.G."/>
        </authorList>
    </citation>
    <scope>NUCLEOTIDE SEQUENCE</scope>
    <source>
        <strain evidence="8">TX3</strain>
    </source>
</reference>
<dbReference type="EMBL" id="JAPDMQ010000003">
    <property type="protein sequence ID" value="KAK0541153.1"/>
    <property type="molecule type" value="Genomic_DNA"/>
</dbReference>
<gene>
    <name evidence="8" type="ORF">OC842_000112</name>
</gene>
<keyword evidence="2" id="KW-0344">Guanine-nucleotide releasing factor</keyword>
<evidence type="ECO:0000256" key="2">
    <source>
        <dbReference type="ARBA" id="ARBA00022658"/>
    </source>
</evidence>
<dbReference type="PANTHER" id="PTHR10908:SF0">
    <property type="entry name" value="SEROTONIN N-ACETYLTRANSFERASE"/>
    <property type="match status" value="1"/>
</dbReference>
<evidence type="ECO:0000313" key="8">
    <source>
        <dbReference type="EMBL" id="KAK0541153.1"/>
    </source>
</evidence>
<name>A0AAN6JPX5_9BASI</name>
<dbReference type="InterPro" id="IPR051635">
    <property type="entry name" value="SNAT-like"/>
</dbReference>
<feature type="region of interest" description="Disordered" evidence="6">
    <location>
        <begin position="316"/>
        <end position="351"/>
    </location>
</feature>
<evidence type="ECO:0000256" key="4">
    <source>
        <dbReference type="ARBA" id="ARBA00022927"/>
    </source>
</evidence>
<dbReference type="Gene3D" id="3.40.630.30">
    <property type="match status" value="2"/>
</dbReference>
<feature type="region of interest" description="Disordered" evidence="6">
    <location>
        <begin position="543"/>
        <end position="659"/>
    </location>
</feature>
<feature type="region of interest" description="Disordered" evidence="6">
    <location>
        <begin position="181"/>
        <end position="214"/>
    </location>
</feature>
<feature type="compositionally biased region" description="Low complexity" evidence="6">
    <location>
        <begin position="672"/>
        <end position="695"/>
    </location>
</feature>
<dbReference type="PANTHER" id="PTHR10908">
    <property type="entry name" value="SEROTONIN N-ACETYLTRANSFERASE"/>
    <property type="match status" value="1"/>
</dbReference>
<sequence length="1016" mass="104059">MNPISIFPPPTRALSRQNTKSNNSGNNASSATSPLSRFHTSHHAAAADDHHGSASSPSSSTAAAAAAAAAGAGSAGASSSAAGGSLIHGRNKSFGAGGGLVSASAIWSPFTSADNSSPHSSPGGGGGDSGSGKEGYHTSTSKGASATSPSSGSVLSGPRKLIKKRAASAQIITTAAGLASASSQHNNNNNNANPSSSVSSASSTSLSPVGGSAVSGSPAAYMAENLFRNHYPNNTLAPSPISASIAKRKPTPDIPASLPQTIFFDRLRPTEVTLAHRLEVQGYPEEDAASLEKLRYRQAAAPHLFMGAFLPGAPKAAPKAAKGDHSSKESHAGGNANGAGNTSGGASASSAQPPRTLIGFITATAAPALTLRSMSTHSNSKDARLVCIHSVVVAPEYQRKGLALRMLREYIGRLMRAEMGPREARLAALAEAKANADAAAATAAASGVPACPTSGDDGVSPKAPVAFEDDDLLGDEDDEAEVENERSGDRQSRKRGYEAMALLAHDEIVPLYQRAGFRIQGLSHINYGSGDWFEMRRDIVPRSAIRRDESDEDDDDDDDDDEDGAETSPQATSPFAARSVPSLLAPVLPSSASRPTSAPHSDSAVQSTGQLQRQPSTSRTNPGKSTGTDSGAAASGQHGQSPSDDSGGATASPPLLNLPASLNPAKLLAALTGAGSKAGASSSSASSDAGGKSKATTQPQAPRNPGVPFSTVLGQALAGKTASEDPRSTLEARLVNREEDTNIADLYCPRDACNCLLLRADLGVWKARELGPLCAPALQSSSASLPANSPAPPLNGVVAPPPRPSAEQHSSPLIFATGGAAQQQQQQQQQPQTSKISMQGATSLRDFWSVPSPFVFDNISFSKDVQWPPRQPSANPGSPTSPGVGAGPRKAQPLGSKKKEYSMDPHAYPFNTSSAFTSGSWHLPGGGQSHAAAAAAEAEGPRLTIKYLLCPECDCGPLGYVVISDEMKAGGLARAVAASQAGREEGGVDATTGASKRKMEYLLAADRVRYRFKAPM</sequence>
<evidence type="ECO:0000313" key="9">
    <source>
        <dbReference type="Proteomes" id="UP001176521"/>
    </source>
</evidence>
<feature type="region of interest" description="Disordered" evidence="6">
    <location>
        <begin position="112"/>
        <end position="159"/>
    </location>
</feature>
<dbReference type="SUPFAM" id="SSF51316">
    <property type="entry name" value="Mss4-like"/>
    <property type="match status" value="1"/>
</dbReference>
<organism evidence="8 9">
    <name type="scientific">Tilletia horrida</name>
    <dbReference type="NCBI Taxonomy" id="155126"/>
    <lineage>
        <taxon>Eukaryota</taxon>
        <taxon>Fungi</taxon>
        <taxon>Dikarya</taxon>
        <taxon>Basidiomycota</taxon>
        <taxon>Ustilaginomycotina</taxon>
        <taxon>Exobasidiomycetes</taxon>
        <taxon>Tilletiales</taxon>
        <taxon>Tilletiaceae</taxon>
        <taxon>Tilletia</taxon>
    </lineage>
</organism>
<feature type="compositionally biased region" description="Gly residues" evidence="6">
    <location>
        <begin position="122"/>
        <end position="133"/>
    </location>
</feature>
<dbReference type="Gene3D" id="2.170.150.10">
    <property type="entry name" value="Metal Binding Protein, Guanine Nucleotide Exchange Factor, Chain A"/>
    <property type="match status" value="1"/>
</dbReference>
<evidence type="ECO:0000259" key="7">
    <source>
        <dbReference type="Pfam" id="PF00583"/>
    </source>
</evidence>
<feature type="region of interest" description="Disordered" evidence="6">
    <location>
        <begin position="447"/>
        <end position="494"/>
    </location>
</feature>
<keyword evidence="9" id="KW-1185">Reference proteome</keyword>
<evidence type="ECO:0000256" key="5">
    <source>
        <dbReference type="ARBA" id="ARBA00023315"/>
    </source>
</evidence>
<keyword evidence="3" id="KW-0808">Transferase</keyword>
<dbReference type="AlphaFoldDB" id="A0AAN6JPX5"/>
<dbReference type="InterPro" id="IPR007515">
    <property type="entry name" value="Mss4"/>
</dbReference>
<proteinExistence type="predicted"/>
<dbReference type="InterPro" id="IPR011057">
    <property type="entry name" value="Mss4-like_sf"/>
</dbReference>
<dbReference type="GO" id="GO:0015031">
    <property type="term" value="P:protein transport"/>
    <property type="evidence" value="ECO:0007669"/>
    <property type="project" value="UniProtKB-KW"/>
</dbReference>
<keyword evidence="4" id="KW-0653">Protein transport</keyword>
<feature type="compositionally biased region" description="Polar residues" evidence="6">
    <location>
        <begin position="872"/>
        <end position="881"/>
    </location>
</feature>
<feature type="compositionally biased region" description="Low complexity" evidence="6">
    <location>
        <begin position="779"/>
        <end position="788"/>
    </location>
</feature>
<dbReference type="GO" id="GO:0005737">
    <property type="term" value="C:cytoplasm"/>
    <property type="evidence" value="ECO:0007669"/>
    <property type="project" value="TreeGrafter"/>
</dbReference>
<dbReference type="GO" id="GO:0005085">
    <property type="term" value="F:guanyl-nucleotide exchange factor activity"/>
    <property type="evidence" value="ECO:0007669"/>
    <property type="project" value="UniProtKB-KW"/>
</dbReference>